<reference evidence="2" key="2">
    <citation type="submission" date="2020-10" db="UniProtKB">
        <authorList>
            <consortium name="WormBaseParasite"/>
        </authorList>
    </citation>
    <scope>IDENTIFICATION</scope>
</reference>
<name>A0A7E4ZX88_PANRE</name>
<proteinExistence type="predicted"/>
<reference evidence="1" key="1">
    <citation type="journal article" date="2013" name="Genetics">
        <title>The draft genome and transcriptome of Panagrellus redivivus are shaped by the harsh demands of a free-living lifestyle.</title>
        <authorList>
            <person name="Srinivasan J."/>
            <person name="Dillman A.R."/>
            <person name="Macchietto M.G."/>
            <person name="Heikkinen L."/>
            <person name="Lakso M."/>
            <person name="Fracchia K.M."/>
            <person name="Antoshechkin I."/>
            <person name="Mortazavi A."/>
            <person name="Wong G."/>
            <person name="Sternberg P.W."/>
        </authorList>
    </citation>
    <scope>NUCLEOTIDE SEQUENCE [LARGE SCALE GENOMIC DNA]</scope>
    <source>
        <strain evidence="1">MT8872</strain>
    </source>
</reference>
<accession>A0A7E4ZX88</accession>
<sequence length="116" mass="12569">MVSCLKPVIDSIIVPIPDVTRLLATDFDPERPDSSWGFTTSRDTDGIVLVHGGDGITTLPIVLFGSIVMGTVKYIKEHIKAEVSTLGIRLPTDSVISDIELLAISQRISIKLILLV</sequence>
<keyword evidence="1" id="KW-1185">Reference proteome</keyword>
<evidence type="ECO:0000313" key="2">
    <source>
        <dbReference type="WBParaSite" id="Pan_g23132.t1"/>
    </source>
</evidence>
<dbReference type="AlphaFoldDB" id="A0A7E4ZX88"/>
<dbReference type="WBParaSite" id="Pan_g23132.t1">
    <property type="protein sequence ID" value="Pan_g23132.t1"/>
    <property type="gene ID" value="Pan_g23132"/>
</dbReference>
<organism evidence="1 2">
    <name type="scientific">Panagrellus redivivus</name>
    <name type="common">Microworm</name>
    <dbReference type="NCBI Taxonomy" id="6233"/>
    <lineage>
        <taxon>Eukaryota</taxon>
        <taxon>Metazoa</taxon>
        <taxon>Ecdysozoa</taxon>
        <taxon>Nematoda</taxon>
        <taxon>Chromadorea</taxon>
        <taxon>Rhabditida</taxon>
        <taxon>Tylenchina</taxon>
        <taxon>Panagrolaimomorpha</taxon>
        <taxon>Panagrolaimoidea</taxon>
        <taxon>Panagrolaimidae</taxon>
        <taxon>Panagrellus</taxon>
    </lineage>
</organism>
<protein>
    <submittedName>
        <fullName evidence="2">Reverse transcriptase domain-containing protein</fullName>
    </submittedName>
</protein>
<dbReference type="Proteomes" id="UP000492821">
    <property type="component" value="Unassembled WGS sequence"/>
</dbReference>
<evidence type="ECO:0000313" key="1">
    <source>
        <dbReference type="Proteomes" id="UP000492821"/>
    </source>
</evidence>